<reference evidence="2" key="1">
    <citation type="journal article" date="2019" name="Int. J. Syst. Evol. Microbiol.">
        <title>The Global Catalogue of Microorganisms (GCM) 10K type strain sequencing project: providing services to taxonomists for standard genome sequencing and annotation.</title>
        <authorList>
            <consortium name="The Broad Institute Genomics Platform"/>
            <consortium name="The Broad Institute Genome Sequencing Center for Infectious Disease"/>
            <person name="Wu L."/>
            <person name="Ma J."/>
        </authorList>
    </citation>
    <scope>NUCLEOTIDE SEQUENCE [LARGE SCALE GENOMIC DNA]</scope>
    <source>
        <strain evidence="2">KCTC 52274</strain>
    </source>
</reference>
<dbReference type="Proteomes" id="UP001597319">
    <property type="component" value="Unassembled WGS sequence"/>
</dbReference>
<sequence>MSKTKLKLKNILAEHFRDRFYVEGVKSLRRSLQKDENSNVYWEPIVRSIVNKELDSGEALNLIHNDANLPLDANTDEEAYKWLYLMLINSMGSEDSIIIEY</sequence>
<proteinExistence type="predicted"/>
<organism evidence="1 2">
    <name type="scientific">Aquimarina rubra</name>
    <dbReference type="NCBI Taxonomy" id="1920033"/>
    <lineage>
        <taxon>Bacteria</taxon>
        <taxon>Pseudomonadati</taxon>
        <taxon>Bacteroidota</taxon>
        <taxon>Flavobacteriia</taxon>
        <taxon>Flavobacteriales</taxon>
        <taxon>Flavobacteriaceae</taxon>
        <taxon>Aquimarina</taxon>
    </lineage>
</organism>
<dbReference type="RefSeq" id="WP_378293305.1">
    <property type="nucleotide sequence ID" value="NZ_JBHULE010000019.1"/>
</dbReference>
<keyword evidence="2" id="KW-1185">Reference proteome</keyword>
<evidence type="ECO:0000313" key="2">
    <source>
        <dbReference type="Proteomes" id="UP001597319"/>
    </source>
</evidence>
<dbReference type="EMBL" id="JBHULE010000019">
    <property type="protein sequence ID" value="MFD2563673.1"/>
    <property type="molecule type" value="Genomic_DNA"/>
</dbReference>
<evidence type="ECO:0000313" key="1">
    <source>
        <dbReference type="EMBL" id="MFD2563673.1"/>
    </source>
</evidence>
<protein>
    <submittedName>
        <fullName evidence="1">Uncharacterized protein</fullName>
    </submittedName>
</protein>
<accession>A0ABW5LFM8</accession>
<name>A0ABW5LFM8_9FLAO</name>
<gene>
    <name evidence="1" type="ORF">ACFSR1_13415</name>
</gene>
<comment type="caution">
    <text evidence="1">The sequence shown here is derived from an EMBL/GenBank/DDBJ whole genome shotgun (WGS) entry which is preliminary data.</text>
</comment>